<name>A0AA38I928_9CUCU</name>
<accession>A0AA38I928</accession>
<evidence type="ECO:0000256" key="1">
    <source>
        <dbReference type="ARBA" id="ARBA00004275"/>
    </source>
</evidence>
<dbReference type="SUPFAM" id="SSF56801">
    <property type="entry name" value="Acetyl-CoA synthetase-like"/>
    <property type="match status" value="1"/>
</dbReference>
<dbReference type="InterPro" id="IPR020845">
    <property type="entry name" value="AMP-binding_CS"/>
</dbReference>
<proteinExistence type="inferred from homology"/>
<dbReference type="Gene3D" id="3.30.300.30">
    <property type="match status" value="1"/>
</dbReference>
<evidence type="ECO:0008006" key="9">
    <source>
        <dbReference type="Google" id="ProtNLM"/>
    </source>
</evidence>
<protein>
    <recommendedName>
        <fullName evidence="9">Luciferin 4-monooxygenase</fullName>
    </recommendedName>
</protein>
<dbReference type="PANTHER" id="PTHR24096">
    <property type="entry name" value="LONG-CHAIN-FATTY-ACID--COA LIGASE"/>
    <property type="match status" value="1"/>
</dbReference>
<dbReference type="InterPro" id="IPR000873">
    <property type="entry name" value="AMP-dep_synth/lig_dom"/>
</dbReference>
<dbReference type="Pfam" id="PF00501">
    <property type="entry name" value="AMP-binding"/>
    <property type="match status" value="1"/>
</dbReference>
<comment type="subcellular location">
    <subcellularLocation>
        <location evidence="1">Peroxisome</location>
    </subcellularLocation>
</comment>
<feature type="domain" description="AMP-binding enzyme C-terminal" evidence="6">
    <location>
        <begin position="446"/>
        <end position="522"/>
    </location>
</feature>
<dbReference type="PROSITE" id="PS00455">
    <property type="entry name" value="AMP_BINDING"/>
    <property type="match status" value="1"/>
</dbReference>
<dbReference type="Pfam" id="PF13193">
    <property type="entry name" value="AMP-binding_C"/>
    <property type="match status" value="1"/>
</dbReference>
<comment type="caution">
    <text evidence="7">The sequence shown here is derived from an EMBL/GenBank/DDBJ whole genome shotgun (WGS) entry which is preliminary data.</text>
</comment>
<dbReference type="EMBL" id="JALNTZ010000005">
    <property type="protein sequence ID" value="KAJ3650986.1"/>
    <property type="molecule type" value="Genomic_DNA"/>
</dbReference>
<keyword evidence="8" id="KW-1185">Reference proteome</keyword>
<evidence type="ECO:0000256" key="2">
    <source>
        <dbReference type="ARBA" id="ARBA00006432"/>
    </source>
</evidence>
<dbReference type="GO" id="GO:0005777">
    <property type="term" value="C:peroxisome"/>
    <property type="evidence" value="ECO:0007669"/>
    <property type="project" value="UniProtKB-SubCell"/>
</dbReference>
<dbReference type="InterPro" id="IPR025110">
    <property type="entry name" value="AMP-bd_C"/>
</dbReference>
<dbReference type="FunFam" id="3.30.300.30:FF:000007">
    <property type="entry name" value="4-coumarate--CoA ligase 2"/>
    <property type="match status" value="1"/>
</dbReference>
<keyword evidence="3" id="KW-0436">Ligase</keyword>
<dbReference type="Gene3D" id="3.40.50.980">
    <property type="match status" value="2"/>
</dbReference>
<evidence type="ECO:0000259" key="5">
    <source>
        <dbReference type="Pfam" id="PF00501"/>
    </source>
</evidence>
<evidence type="ECO:0000256" key="4">
    <source>
        <dbReference type="ARBA" id="ARBA00023140"/>
    </source>
</evidence>
<evidence type="ECO:0000313" key="8">
    <source>
        <dbReference type="Proteomes" id="UP001168821"/>
    </source>
</evidence>
<dbReference type="InterPro" id="IPR045851">
    <property type="entry name" value="AMP-bd_C_sf"/>
</dbReference>
<reference evidence="7" key="1">
    <citation type="journal article" date="2023" name="G3 (Bethesda)">
        <title>Whole genome assemblies of Zophobas morio and Tenebrio molitor.</title>
        <authorList>
            <person name="Kaur S."/>
            <person name="Stinson S.A."/>
            <person name="diCenzo G.C."/>
        </authorList>
    </citation>
    <scope>NUCLEOTIDE SEQUENCE</scope>
    <source>
        <strain evidence="7">QUZm001</strain>
    </source>
</reference>
<gene>
    <name evidence="7" type="ORF">Zmor_017056</name>
</gene>
<keyword evidence="4" id="KW-0576">Peroxisome</keyword>
<evidence type="ECO:0000259" key="6">
    <source>
        <dbReference type="Pfam" id="PF13193"/>
    </source>
</evidence>
<organism evidence="7 8">
    <name type="scientific">Zophobas morio</name>
    <dbReference type="NCBI Taxonomy" id="2755281"/>
    <lineage>
        <taxon>Eukaryota</taxon>
        <taxon>Metazoa</taxon>
        <taxon>Ecdysozoa</taxon>
        <taxon>Arthropoda</taxon>
        <taxon>Hexapoda</taxon>
        <taxon>Insecta</taxon>
        <taxon>Pterygota</taxon>
        <taxon>Neoptera</taxon>
        <taxon>Endopterygota</taxon>
        <taxon>Coleoptera</taxon>
        <taxon>Polyphaga</taxon>
        <taxon>Cucujiformia</taxon>
        <taxon>Tenebrionidae</taxon>
        <taxon>Zophobas</taxon>
    </lineage>
</organism>
<sequence>MDTKIISVAAKTSKIPLESTGKLLFDRISTFENTAVAFFEVKSGVTCTYGNLAINSLNLATNLRNSLGIVKNDHLAIISENSHKIWVAALAGLYLAAPFHLLNPGFTTYELKKYLMMSEPKVVFCSKQVLLKLQVVRDECTFIEAVVLFDDEDDTSKDVIPYKDLIQEGCDGKCFEMEEVDDLDNQVAYIANSSGTTGLPKGVMVTHANLRLNMSHVIDRELYPFEDNSVVLHVIPFYHVHGCGVCYCGLYRGLKLLVMDQFEPKSYLHNIQEHKVSTLFIVPTLADFLANSPLLDTYDLSSVEQIYSAAAVLKTTTHQKVLKRFNIKSVRQIYGATEIGVAVFMTPTASFKPGSTGKITPGLSVKIVDPATGESLGCNQSGEICVKTATMKGYLNDPENTRTAFDADGFVRTGDVGYYDEEHHFYIVDRLKDLIKYKAFQVPPLEIEEILLRHPGVGDAAVVGKPDERYGELAVAFVVRVEGVEVEESEVVDFVAKYLSVEKRLHGGVRFVREIPRNGVGKILRKELRELL</sequence>
<dbReference type="Gene3D" id="2.30.38.10">
    <property type="entry name" value="Luciferase, Domain 3"/>
    <property type="match status" value="1"/>
</dbReference>
<evidence type="ECO:0000313" key="7">
    <source>
        <dbReference type="EMBL" id="KAJ3650986.1"/>
    </source>
</evidence>
<feature type="domain" description="AMP-dependent synthetase/ligase" evidence="5">
    <location>
        <begin position="34"/>
        <end position="395"/>
    </location>
</feature>
<dbReference type="AlphaFoldDB" id="A0AA38I928"/>
<dbReference type="Proteomes" id="UP001168821">
    <property type="component" value="Unassembled WGS sequence"/>
</dbReference>
<evidence type="ECO:0000256" key="3">
    <source>
        <dbReference type="ARBA" id="ARBA00022598"/>
    </source>
</evidence>
<dbReference type="PANTHER" id="PTHR24096:SF149">
    <property type="entry name" value="AMP-BINDING DOMAIN-CONTAINING PROTEIN-RELATED"/>
    <property type="match status" value="1"/>
</dbReference>
<comment type="similarity">
    <text evidence="2">Belongs to the ATP-dependent AMP-binding enzyme family.</text>
</comment>
<dbReference type="GO" id="GO:0016405">
    <property type="term" value="F:CoA-ligase activity"/>
    <property type="evidence" value="ECO:0007669"/>
    <property type="project" value="TreeGrafter"/>
</dbReference>